<gene>
    <name evidence="1" type="ORF">SeLEV6574_g04561</name>
    <name evidence="2" type="ORF">SeMB42_g03989</name>
</gene>
<sequence length="242" mass="27343">MRDLKWHIDLGCFHSELFLENAVVKMVSELVHRCDKKWSATGDDVEYCMLLLLTHQDSKPLFMGYAQPFTPAANVDSQVLLVGAAPRPSPTIKSSQWAKDRIKYQARLKAPVLEAILYDPDGGDIYEGLLTNFYVITRDDSNRVAVMTAPRGTVLEGTSCWMVEQVCDKLGIQFIRKHPSIRDADVWEGAFITSALRTCHSVSVIHLDDASRTVVRLPTDQHVLDRMRNELLQSLHSFSTQI</sequence>
<dbReference type="EMBL" id="QEAN01000152">
    <property type="protein sequence ID" value="TPX45481.1"/>
    <property type="molecule type" value="Genomic_DNA"/>
</dbReference>
<dbReference type="InterPro" id="IPR001544">
    <property type="entry name" value="Aminotrans_IV"/>
</dbReference>
<proteinExistence type="predicted"/>
<dbReference type="Pfam" id="PF01063">
    <property type="entry name" value="Aminotran_4"/>
    <property type="match status" value="1"/>
</dbReference>
<dbReference type="InterPro" id="IPR043132">
    <property type="entry name" value="BCAT-like_C"/>
</dbReference>
<evidence type="ECO:0000313" key="4">
    <source>
        <dbReference type="Proteomes" id="UP000320475"/>
    </source>
</evidence>
<dbReference type="InterPro" id="IPR036038">
    <property type="entry name" value="Aminotransferase-like"/>
</dbReference>
<reference evidence="3 4" key="1">
    <citation type="journal article" date="2019" name="Sci. Rep.">
        <title>Comparative genomics of chytrid fungi reveal insights into the obligate biotrophic and pathogenic lifestyle of Synchytrium endobioticum.</title>
        <authorList>
            <person name="van de Vossenberg B.T.L.H."/>
            <person name="Warris S."/>
            <person name="Nguyen H.D.T."/>
            <person name="van Gent-Pelzer M.P.E."/>
            <person name="Joly D.L."/>
            <person name="van de Geest H.C."/>
            <person name="Bonants P.J.M."/>
            <person name="Smith D.S."/>
            <person name="Levesque C.A."/>
            <person name="van der Lee T.A.J."/>
        </authorList>
    </citation>
    <scope>NUCLEOTIDE SEQUENCE [LARGE SCALE GENOMIC DNA]</scope>
    <source>
        <strain evidence="1 4">LEV6574</strain>
        <strain evidence="2 3">MB42</strain>
    </source>
</reference>
<dbReference type="Proteomes" id="UP000320475">
    <property type="component" value="Unassembled WGS sequence"/>
</dbReference>
<dbReference type="PANTHER" id="PTHR47703:SF2">
    <property type="entry name" value="D-AMINOACID AMINOTRANSFERASE-LIKE PLP-DEPENDENT ENZYMES SUPERFAMILY PROTEIN"/>
    <property type="match status" value="1"/>
</dbReference>
<evidence type="ECO:0008006" key="5">
    <source>
        <dbReference type="Google" id="ProtNLM"/>
    </source>
</evidence>
<comment type="caution">
    <text evidence="1">The sequence shown here is derived from an EMBL/GenBank/DDBJ whole genome shotgun (WGS) entry which is preliminary data.</text>
</comment>
<dbReference type="OrthoDB" id="59470at2759"/>
<protein>
    <recommendedName>
        <fullName evidence="5">Branched-chain-amino-acid transaminase</fullName>
    </recommendedName>
</protein>
<dbReference type="SUPFAM" id="SSF56752">
    <property type="entry name" value="D-aminoacid aminotransferase-like PLP-dependent enzymes"/>
    <property type="match status" value="1"/>
</dbReference>
<evidence type="ECO:0000313" key="2">
    <source>
        <dbReference type="EMBL" id="TPX45481.1"/>
    </source>
</evidence>
<dbReference type="PANTHER" id="PTHR47703">
    <property type="entry name" value="D-AMINOACID AMINOTRANSFERASE-LIKE PLP-DEPENDENT ENZYMES SUPERFAMILY PROTEIN"/>
    <property type="match status" value="1"/>
</dbReference>
<name>A0A507CYV0_9FUNG</name>
<dbReference type="VEuPathDB" id="FungiDB:SeMB42_g03989"/>
<dbReference type="EMBL" id="QEAM01000187">
    <property type="protein sequence ID" value="TPX44325.1"/>
    <property type="molecule type" value="Genomic_DNA"/>
</dbReference>
<dbReference type="GO" id="GO:0003824">
    <property type="term" value="F:catalytic activity"/>
    <property type="evidence" value="ECO:0007669"/>
    <property type="project" value="InterPro"/>
</dbReference>
<dbReference type="AlphaFoldDB" id="A0A507CYV0"/>
<evidence type="ECO:0000313" key="1">
    <source>
        <dbReference type="EMBL" id="TPX44325.1"/>
    </source>
</evidence>
<keyword evidence="3" id="KW-1185">Reference proteome</keyword>
<organism evidence="1 4">
    <name type="scientific">Synchytrium endobioticum</name>
    <dbReference type="NCBI Taxonomy" id="286115"/>
    <lineage>
        <taxon>Eukaryota</taxon>
        <taxon>Fungi</taxon>
        <taxon>Fungi incertae sedis</taxon>
        <taxon>Chytridiomycota</taxon>
        <taxon>Chytridiomycota incertae sedis</taxon>
        <taxon>Chytridiomycetes</taxon>
        <taxon>Synchytriales</taxon>
        <taxon>Synchytriaceae</taxon>
        <taxon>Synchytrium</taxon>
    </lineage>
</organism>
<evidence type="ECO:0000313" key="3">
    <source>
        <dbReference type="Proteomes" id="UP000317494"/>
    </source>
</evidence>
<accession>A0A507CYV0</accession>
<dbReference type="Gene3D" id="3.20.10.10">
    <property type="entry name" value="D-amino Acid Aminotransferase, subunit A, domain 2"/>
    <property type="match status" value="1"/>
</dbReference>
<dbReference type="Proteomes" id="UP000317494">
    <property type="component" value="Unassembled WGS sequence"/>
</dbReference>